<protein>
    <submittedName>
        <fullName evidence="1">Uncharacterized protein</fullName>
    </submittedName>
</protein>
<sequence>MTSYAASISKIVHPEQPLFAEAANVNHPKCSRRPLLGKAFYVIGMVQRLTGQRGCNPPLFAEVANVNHPKCNRWLFGEASFVIKAFPAPMVSSIIMGVLPGGGGGGDKVLPGGGGDKAVGVITGNGVDRVDTGDSA</sequence>
<proteinExistence type="predicted"/>
<accession>A0A8X6RPV1</accession>
<dbReference type="EMBL" id="BMAU01021192">
    <property type="protein sequence ID" value="GFX96544.1"/>
    <property type="molecule type" value="Genomic_DNA"/>
</dbReference>
<name>A0A8X6RPV1_TRICX</name>
<dbReference type="AlphaFoldDB" id="A0A8X6RPV1"/>
<organism evidence="1 2">
    <name type="scientific">Trichonephila clavipes</name>
    <name type="common">Golden silk orbweaver</name>
    <name type="synonym">Nephila clavipes</name>
    <dbReference type="NCBI Taxonomy" id="2585209"/>
    <lineage>
        <taxon>Eukaryota</taxon>
        <taxon>Metazoa</taxon>
        <taxon>Ecdysozoa</taxon>
        <taxon>Arthropoda</taxon>
        <taxon>Chelicerata</taxon>
        <taxon>Arachnida</taxon>
        <taxon>Araneae</taxon>
        <taxon>Araneomorphae</taxon>
        <taxon>Entelegynae</taxon>
        <taxon>Araneoidea</taxon>
        <taxon>Nephilidae</taxon>
        <taxon>Trichonephila</taxon>
    </lineage>
</organism>
<dbReference type="Proteomes" id="UP000887159">
    <property type="component" value="Unassembled WGS sequence"/>
</dbReference>
<comment type="caution">
    <text evidence="1">The sequence shown here is derived from an EMBL/GenBank/DDBJ whole genome shotgun (WGS) entry which is preliminary data.</text>
</comment>
<evidence type="ECO:0000313" key="1">
    <source>
        <dbReference type="EMBL" id="GFX96544.1"/>
    </source>
</evidence>
<evidence type="ECO:0000313" key="2">
    <source>
        <dbReference type="Proteomes" id="UP000887159"/>
    </source>
</evidence>
<reference evidence="1" key="1">
    <citation type="submission" date="2020-08" db="EMBL/GenBank/DDBJ databases">
        <title>Multicomponent nature underlies the extraordinary mechanical properties of spider dragline silk.</title>
        <authorList>
            <person name="Kono N."/>
            <person name="Nakamura H."/>
            <person name="Mori M."/>
            <person name="Yoshida Y."/>
            <person name="Ohtoshi R."/>
            <person name="Malay A.D."/>
            <person name="Moran D.A.P."/>
            <person name="Tomita M."/>
            <person name="Numata K."/>
            <person name="Arakawa K."/>
        </authorList>
    </citation>
    <scope>NUCLEOTIDE SEQUENCE</scope>
</reference>
<keyword evidence="2" id="KW-1185">Reference proteome</keyword>
<gene>
    <name evidence="1" type="ORF">TNCV_1442181</name>
</gene>